<reference evidence="10" key="1">
    <citation type="submission" date="2020-05" db="EMBL/GenBank/DDBJ databases">
        <authorList>
            <person name="Delgado-Blas J."/>
        </authorList>
    </citation>
    <scope>NUCLEOTIDE SEQUENCE</scope>
    <source>
        <strain evidence="10">BB1459</strain>
        <strain evidence="11">BB1480</strain>
    </source>
</reference>
<dbReference type="PANTHER" id="PTHR34597">
    <property type="entry name" value="SLR1661 PROTEIN"/>
    <property type="match status" value="1"/>
</dbReference>
<evidence type="ECO:0000256" key="8">
    <source>
        <dbReference type="ARBA" id="ARBA00023237"/>
    </source>
</evidence>
<dbReference type="EMBL" id="CAHPQX010000003">
    <property type="protein sequence ID" value="CAB5527456.1"/>
    <property type="molecule type" value="Genomic_DNA"/>
</dbReference>
<evidence type="ECO:0000256" key="5">
    <source>
        <dbReference type="ARBA" id="ARBA00022692"/>
    </source>
</evidence>
<evidence type="ECO:0000256" key="1">
    <source>
        <dbReference type="ARBA" id="ARBA00004442"/>
    </source>
</evidence>
<dbReference type="GO" id="GO:0009279">
    <property type="term" value="C:cell outer membrane"/>
    <property type="evidence" value="ECO:0007669"/>
    <property type="project" value="UniProtKB-SubCell"/>
</dbReference>
<dbReference type="Pfam" id="PF03865">
    <property type="entry name" value="ShlB"/>
    <property type="match status" value="1"/>
</dbReference>
<evidence type="ECO:0000256" key="6">
    <source>
        <dbReference type="ARBA" id="ARBA00022927"/>
    </source>
</evidence>
<dbReference type="Proteomes" id="UP000837205">
    <property type="component" value="Unassembled WGS sequence"/>
</dbReference>
<dbReference type="GO" id="GO:0098046">
    <property type="term" value="C:type V protein secretion system complex"/>
    <property type="evidence" value="ECO:0007669"/>
    <property type="project" value="TreeGrafter"/>
</dbReference>
<dbReference type="PROSITE" id="PS51779">
    <property type="entry name" value="POTRA"/>
    <property type="match status" value="1"/>
</dbReference>
<keyword evidence="5" id="KW-0812">Transmembrane</keyword>
<gene>
    <name evidence="10" type="primary">shlB</name>
    <name evidence="10" type="ORF">GHA_00940</name>
    <name evidence="11" type="ORF">TML_03896</name>
</gene>
<protein>
    <submittedName>
        <fullName evidence="10">Hemolysin transporter protein shlB</fullName>
    </submittedName>
</protein>
<dbReference type="InterPro" id="IPR035251">
    <property type="entry name" value="ShlB_POTRA"/>
</dbReference>
<evidence type="ECO:0000256" key="7">
    <source>
        <dbReference type="ARBA" id="ARBA00023136"/>
    </source>
</evidence>
<dbReference type="InterPro" id="IPR005565">
    <property type="entry name" value="Hemolysn_activator_HlyB_C"/>
</dbReference>
<keyword evidence="13" id="KW-1185">Reference proteome</keyword>
<sequence length="595" mass="66229">MKQHLMSLLLFTFCAFLKWSAVLCSQVRFRTFLEGGVKFRDERKLALLIGMLILPFTTVSAAPLSPADRNTIQQQQQQLLNENQRQREELERSVTLPVTVTPKTPARAEGPCFMISRIDIDGATKLSAAASAKLIAPWVNQCLDIPRLTELTNAISDWYISRGYITSRAFLTEQDLSSGVLHIAVLEGKLQQIRLEGVPSRTLLMTFPGMEGKILNLRDIEQGMEQLNRVRQTPVEIEILPGSQQGFSIVNLTVTPEFPLNGSVSFDNSGQKSTGTGQLSGALFFNNMLGLADKWFISGGRSSDFSSSKDAQNFATGVSIPYGYGLLDYSYSWSNYLSTIDNNGYAWRSTGDSETHRLNGSWVLFRNGDVKTAASLGLTHRINRNRLNDVLLETSSRKLSSVSLGINHTQKIASGVATFNPSFTQGVPWFGAEDDNNKQGDVPRAEFRKWSVNGSFQRPLAERLWWLSSVYFQWSVDRLYGSERLTLGGETSVRGFKEQYISGDNGGYWRNEVNYSLFTLPVFGQIGAMAAFDGGWLKQDSVDRYASGTLWGAALGLTSSGRWFSSQFTVGTPVNYPDWLAPDHLNVYYRVAVAF</sequence>
<dbReference type="InterPro" id="IPR027282">
    <property type="entry name" value="TPS"/>
</dbReference>
<dbReference type="PANTHER" id="PTHR34597:SF3">
    <property type="entry name" value="OUTER MEMBRANE TRANSPORTER CDIB"/>
    <property type="match status" value="1"/>
</dbReference>
<dbReference type="AlphaFoldDB" id="A0A9N8CRR2"/>
<comment type="similarity">
    <text evidence="2">Belongs to the TPS (TC 1.B.20) family.</text>
</comment>
<name>A0A9N8CRR2_9ENTR</name>
<comment type="caution">
    <text evidence="10">The sequence shown here is derived from an EMBL/GenBank/DDBJ whole genome shotgun (WGS) entry which is preliminary data.</text>
</comment>
<keyword evidence="8" id="KW-0998">Cell outer membrane</keyword>
<evidence type="ECO:0000313" key="12">
    <source>
        <dbReference type="Proteomes" id="UP000834503"/>
    </source>
</evidence>
<evidence type="ECO:0000313" key="11">
    <source>
        <dbReference type="EMBL" id="CAC9226392.1"/>
    </source>
</evidence>
<dbReference type="InterPro" id="IPR013686">
    <property type="entry name" value="Polypept-transport_assoc_ShlB"/>
</dbReference>
<accession>A0A9N8CRR2</accession>
<keyword evidence="4" id="KW-1134">Transmembrane beta strand</keyword>
<dbReference type="Gene3D" id="3.10.20.310">
    <property type="entry name" value="membrane protein fhac"/>
    <property type="match status" value="1"/>
</dbReference>
<comment type="subcellular location">
    <subcellularLocation>
        <location evidence="1">Cell outer membrane</location>
    </subcellularLocation>
</comment>
<dbReference type="Gene3D" id="2.40.160.50">
    <property type="entry name" value="membrane protein fhac: a member of the omp85/tpsb transporter family"/>
    <property type="match status" value="1"/>
</dbReference>
<dbReference type="EMBL" id="CAIIUA010000001">
    <property type="protein sequence ID" value="CAC9226392.1"/>
    <property type="molecule type" value="Genomic_DNA"/>
</dbReference>
<evidence type="ECO:0000259" key="9">
    <source>
        <dbReference type="PROSITE" id="PS51779"/>
    </source>
</evidence>
<dbReference type="Proteomes" id="UP000834503">
    <property type="component" value="Unassembled WGS sequence"/>
</dbReference>
<evidence type="ECO:0000256" key="4">
    <source>
        <dbReference type="ARBA" id="ARBA00022452"/>
    </source>
</evidence>
<evidence type="ECO:0000256" key="3">
    <source>
        <dbReference type="ARBA" id="ARBA00022448"/>
    </source>
</evidence>
<dbReference type="GO" id="GO:0046819">
    <property type="term" value="P:protein secretion by the type V secretion system"/>
    <property type="evidence" value="ECO:0007669"/>
    <property type="project" value="TreeGrafter"/>
</dbReference>
<dbReference type="InterPro" id="IPR051544">
    <property type="entry name" value="TPS_OM_transporter"/>
</dbReference>
<dbReference type="PIRSF" id="PIRSF029745">
    <property type="entry name" value="FhaC"/>
    <property type="match status" value="1"/>
</dbReference>
<keyword evidence="3" id="KW-0813">Transport</keyword>
<proteinExistence type="inferred from homology"/>
<dbReference type="GO" id="GO:0008320">
    <property type="term" value="F:protein transmembrane transporter activity"/>
    <property type="evidence" value="ECO:0007669"/>
    <property type="project" value="TreeGrafter"/>
</dbReference>
<dbReference type="InterPro" id="IPR034746">
    <property type="entry name" value="POTRA"/>
</dbReference>
<organism evidence="10 12">
    <name type="scientific">Citrobacter werkmanii</name>
    <dbReference type="NCBI Taxonomy" id="67827"/>
    <lineage>
        <taxon>Bacteria</taxon>
        <taxon>Pseudomonadati</taxon>
        <taxon>Pseudomonadota</taxon>
        <taxon>Gammaproteobacteria</taxon>
        <taxon>Enterobacterales</taxon>
        <taxon>Enterobacteriaceae</taxon>
        <taxon>Citrobacter</taxon>
        <taxon>Citrobacter freundii complex</taxon>
    </lineage>
</organism>
<dbReference type="Pfam" id="PF17287">
    <property type="entry name" value="POTRA_3"/>
    <property type="match status" value="1"/>
</dbReference>
<feature type="domain" description="POTRA" evidence="9">
    <location>
        <begin position="113"/>
        <end position="188"/>
    </location>
</feature>
<dbReference type="Pfam" id="PF08479">
    <property type="entry name" value="POTRA_2"/>
    <property type="match status" value="1"/>
</dbReference>
<evidence type="ECO:0000313" key="10">
    <source>
        <dbReference type="EMBL" id="CAB5527456.1"/>
    </source>
</evidence>
<keyword evidence="7" id="KW-0472">Membrane</keyword>
<evidence type="ECO:0000313" key="13">
    <source>
        <dbReference type="Proteomes" id="UP000837205"/>
    </source>
</evidence>
<keyword evidence="6" id="KW-0653">Protein transport</keyword>
<evidence type="ECO:0000256" key="2">
    <source>
        <dbReference type="ARBA" id="ARBA00009055"/>
    </source>
</evidence>